<comment type="caution">
    <text evidence="1">The sequence shown here is derived from an EMBL/GenBank/DDBJ whole genome shotgun (WGS) entry which is preliminary data.</text>
</comment>
<sequence>MHIVRSQANRMEPSRVSTCRDSSVGCDLGLSEATKGYHIYSHRVCRSFDCALFVLEGNRPLNLLSVTLRRRLTASYARL</sequence>
<evidence type="ECO:0000313" key="1">
    <source>
        <dbReference type="EMBL" id="CAK5263236.1"/>
    </source>
</evidence>
<organism evidence="1 2">
    <name type="scientific">Mycena citricolor</name>
    <dbReference type="NCBI Taxonomy" id="2018698"/>
    <lineage>
        <taxon>Eukaryota</taxon>
        <taxon>Fungi</taxon>
        <taxon>Dikarya</taxon>
        <taxon>Basidiomycota</taxon>
        <taxon>Agaricomycotina</taxon>
        <taxon>Agaricomycetes</taxon>
        <taxon>Agaricomycetidae</taxon>
        <taxon>Agaricales</taxon>
        <taxon>Marasmiineae</taxon>
        <taxon>Mycenaceae</taxon>
        <taxon>Mycena</taxon>
    </lineage>
</organism>
<name>A0AAD2GTD0_9AGAR</name>
<reference evidence="1" key="1">
    <citation type="submission" date="2023-11" db="EMBL/GenBank/DDBJ databases">
        <authorList>
            <person name="De Vega J J."/>
            <person name="De Vega J J."/>
        </authorList>
    </citation>
    <scope>NUCLEOTIDE SEQUENCE</scope>
</reference>
<dbReference type="EMBL" id="CAVNYO010000037">
    <property type="protein sequence ID" value="CAK5263236.1"/>
    <property type="molecule type" value="Genomic_DNA"/>
</dbReference>
<dbReference type="Proteomes" id="UP001295794">
    <property type="component" value="Unassembled WGS sequence"/>
</dbReference>
<protein>
    <submittedName>
        <fullName evidence="1">Uncharacterized protein</fullName>
    </submittedName>
</protein>
<gene>
    <name evidence="1" type="ORF">MYCIT1_LOCUS2575</name>
</gene>
<proteinExistence type="predicted"/>
<accession>A0AAD2GTD0</accession>
<keyword evidence="2" id="KW-1185">Reference proteome</keyword>
<evidence type="ECO:0000313" key="2">
    <source>
        <dbReference type="Proteomes" id="UP001295794"/>
    </source>
</evidence>
<dbReference type="AlphaFoldDB" id="A0AAD2GTD0"/>